<dbReference type="EMBL" id="SRLO01002840">
    <property type="protein sequence ID" value="TNN32215.1"/>
    <property type="molecule type" value="Genomic_DNA"/>
</dbReference>
<accession>A0A4Z2ETN5</accession>
<organism evidence="2 3">
    <name type="scientific">Liparis tanakae</name>
    <name type="common">Tanaka's snailfish</name>
    <dbReference type="NCBI Taxonomy" id="230148"/>
    <lineage>
        <taxon>Eukaryota</taxon>
        <taxon>Metazoa</taxon>
        <taxon>Chordata</taxon>
        <taxon>Craniata</taxon>
        <taxon>Vertebrata</taxon>
        <taxon>Euteleostomi</taxon>
        <taxon>Actinopterygii</taxon>
        <taxon>Neopterygii</taxon>
        <taxon>Teleostei</taxon>
        <taxon>Neoteleostei</taxon>
        <taxon>Acanthomorphata</taxon>
        <taxon>Eupercaria</taxon>
        <taxon>Perciformes</taxon>
        <taxon>Cottioidei</taxon>
        <taxon>Cottales</taxon>
        <taxon>Liparidae</taxon>
        <taxon>Liparis</taxon>
    </lineage>
</organism>
<gene>
    <name evidence="2" type="ORF">EYF80_057626</name>
</gene>
<reference evidence="2 3" key="1">
    <citation type="submission" date="2019-03" db="EMBL/GenBank/DDBJ databases">
        <title>First draft genome of Liparis tanakae, snailfish: a comprehensive survey of snailfish specific genes.</title>
        <authorList>
            <person name="Kim W."/>
            <person name="Song I."/>
            <person name="Jeong J.-H."/>
            <person name="Kim D."/>
            <person name="Kim S."/>
            <person name="Ryu S."/>
            <person name="Song J.Y."/>
            <person name="Lee S.K."/>
        </authorList>
    </citation>
    <scope>NUCLEOTIDE SEQUENCE [LARGE SCALE GENOMIC DNA]</scope>
    <source>
        <tissue evidence="2">Muscle</tissue>
    </source>
</reference>
<keyword evidence="3" id="KW-1185">Reference proteome</keyword>
<evidence type="ECO:0000313" key="2">
    <source>
        <dbReference type="EMBL" id="TNN32215.1"/>
    </source>
</evidence>
<dbReference type="AlphaFoldDB" id="A0A4Z2ETN5"/>
<sequence length="198" mass="21535">MFGMNLQWIPISHLLPGIRLHEPIGPRAVCAPCTRTHVPRSLLLFAGGRGGSAARWRGKEQGSIEEEEETEAQQSQGRAARGKEVARSAACVHTHSERDALIDSREATERERALISHTGFVKGISVKPDQPGAKEKEALSIRPPPTPPSSSSSSSTTTGLGIWRLVFSHYTVRTNLAAPRVLDTGEWTGREVTLHFAS</sequence>
<dbReference type="Proteomes" id="UP000314294">
    <property type="component" value="Unassembled WGS sequence"/>
</dbReference>
<protein>
    <submittedName>
        <fullName evidence="2">Uncharacterized protein</fullName>
    </submittedName>
</protein>
<comment type="caution">
    <text evidence="2">The sequence shown here is derived from an EMBL/GenBank/DDBJ whole genome shotgun (WGS) entry which is preliminary data.</text>
</comment>
<name>A0A4Z2ETN5_9TELE</name>
<evidence type="ECO:0000256" key="1">
    <source>
        <dbReference type="SAM" id="MobiDB-lite"/>
    </source>
</evidence>
<evidence type="ECO:0000313" key="3">
    <source>
        <dbReference type="Proteomes" id="UP000314294"/>
    </source>
</evidence>
<proteinExistence type="predicted"/>
<feature type="region of interest" description="Disordered" evidence="1">
    <location>
        <begin position="50"/>
        <end position="90"/>
    </location>
</feature>
<feature type="region of interest" description="Disordered" evidence="1">
    <location>
        <begin position="123"/>
        <end position="157"/>
    </location>
</feature>